<dbReference type="AlphaFoldDB" id="A0A1H0YFU3"/>
<accession>A0A1H0YFU3</accession>
<dbReference type="EMBL" id="FNKP01000001">
    <property type="protein sequence ID" value="SDQ14067.1"/>
    <property type="molecule type" value="Genomic_DNA"/>
</dbReference>
<organism evidence="1 2">
    <name type="scientific">Paraburkholderia fungorum</name>
    <dbReference type="NCBI Taxonomy" id="134537"/>
    <lineage>
        <taxon>Bacteria</taxon>
        <taxon>Pseudomonadati</taxon>
        <taxon>Pseudomonadota</taxon>
        <taxon>Betaproteobacteria</taxon>
        <taxon>Burkholderiales</taxon>
        <taxon>Burkholderiaceae</taxon>
        <taxon>Paraburkholderia</taxon>
    </lineage>
</organism>
<gene>
    <name evidence="1" type="ORF">SAMN05443245_0056</name>
</gene>
<proteinExistence type="predicted"/>
<evidence type="ECO:0000313" key="2">
    <source>
        <dbReference type="Proteomes" id="UP000183487"/>
    </source>
</evidence>
<protein>
    <submittedName>
        <fullName evidence="1">Uncharacterized protein</fullName>
    </submittedName>
</protein>
<reference evidence="2" key="1">
    <citation type="submission" date="2016-10" db="EMBL/GenBank/DDBJ databases">
        <authorList>
            <person name="Varghese N."/>
        </authorList>
    </citation>
    <scope>NUCLEOTIDE SEQUENCE [LARGE SCALE GENOMIC DNA]</scope>
    <source>
        <strain evidence="2">GAS106B</strain>
    </source>
</reference>
<name>A0A1H0YFU3_9BURK</name>
<evidence type="ECO:0000313" key="1">
    <source>
        <dbReference type="EMBL" id="SDQ14067.1"/>
    </source>
</evidence>
<keyword evidence="2" id="KW-1185">Reference proteome</keyword>
<dbReference type="Proteomes" id="UP000183487">
    <property type="component" value="Unassembled WGS sequence"/>
</dbReference>
<sequence>MQPAVLTTETTYSPASPIVSNPAKAGLFAGYASFFRENNHSSLYIFHLRHYVAQFTRMSQTLHKVCPAY</sequence>